<evidence type="ECO:0000313" key="1">
    <source>
        <dbReference type="EMBL" id="BAW30387.1"/>
    </source>
</evidence>
<dbReference type="EMBL" id="AP017646">
    <property type="protein sequence ID" value="BAW30387.1"/>
    <property type="molecule type" value="Genomic_DNA"/>
</dbReference>
<protein>
    <submittedName>
        <fullName evidence="1">Uncharacterized protein</fullName>
    </submittedName>
</protein>
<organism evidence="1 2">
    <name type="scientific">Methanosarcina thermophila</name>
    <dbReference type="NCBI Taxonomy" id="2210"/>
    <lineage>
        <taxon>Archaea</taxon>
        <taxon>Methanobacteriati</taxon>
        <taxon>Methanobacteriota</taxon>
        <taxon>Stenosarchaea group</taxon>
        <taxon>Methanomicrobia</taxon>
        <taxon>Methanosarcinales</taxon>
        <taxon>Methanosarcinaceae</taxon>
        <taxon>Methanosarcina</taxon>
    </lineage>
</organism>
<sequence length="236" mass="28160">MKDMNNENESIKANKLSRLSSSSRKTYDLNEEIIQCNRLLNDPYITKRDKAEYLEWKQTLEDKVIEWWDINTECLQERNPESWVLELDRKAFEVMLKNIHNGEETDIFDLLFDKHRIHIECFPRDLGSGEFGMQFYCPICEDWHLHGIGEGHRVAHCRFDGFHRYGEKMPRDNPLQEHGYVIKMMNEEDLRRIRDEIDAYLTYTESKGPHNNHGNFKCDRVQKGIYKVTKEVDGKE</sequence>
<proteinExistence type="predicted"/>
<reference evidence="1 2" key="1">
    <citation type="submission" date="2016-09" db="EMBL/GenBank/DDBJ databases">
        <title>Complete Genome Sequence of Methanosarcina thermophila MT-1.</title>
        <authorList>
            <person name="Kouzuma A."/>
        </authorList>
    </citation>
    <scope>NUCLEOTIDE SEQUENCE [LARGE SCALE GENOMIC DNA]</scope>
    <source>
        <strain evidence="1 2">MT-1</strain>
    </source>
</reference>
<dbReference type="AlphaFoldDB" id="A0A3G9CZE6"/>
<accession>A0A3G9CZE6</accession>
<name>A0A3G9CZE6_METTE</name>
<evidence type="ECO:0000313" key="2">
    <source>
        <dbReference type="Proteomes" id="UP000265557"/>
    </source>
</evidence>
<dbReference type="Proteomes" id="UP000265557">
    <property type="component" value="Chromosome"/>
</dbReference>
<gene>
    <name evidence="1" type="ORF">MESMT1_2457</name>
</gene>